<accession>A0A9Q3CV10</accession>
<evidence type="ECO:0000313" key="7">
    <source>
        <dbReference type="EMBL" id="MBW0490458.1"/>
    </source>
</evidence>
<dbReference type="FunFam" id="3.40.50.300:FF:000338">
    <property type="entry name" value="GPN-loop GTPase 2"/>
    <property type="match status" value="1"/>
</dbReference>
<organism evidence="7 8">
    <name type="scientific">Austropuccinia psidii MF-1</name>
    <dbReference type="NCBI Taxonomy" id="1389203"/>
    <lineage>
        <taxon>Eukaryota</taxon>
        <taxon>Fungi</taxon>
        <taxon>Dikarya</taxon>
        <taxon>Basidiomycota</taxon>
        <taxon>Pucciniomycotina</taxon>
        <taxon>Pucciniomycetes</taxon>
        <taxon>Pucciniales</taxon>
        <taxon>Sphaerophragmiaceae</taxon>
        <taxon>Austropuccinia</taxon>
    </lineage>
</organism>
<gene>
    <name evidence="7" type="ORF">O181_030173</name>
</gene>
<keyword evidence="4 5" id="KW-0342">GTP-binding</keyword>
<keyword evidence="8" id="KW-1185">Reference proteome</keyword>
<sequence length="345" mass="39570">MGFGQVVIGPPGSGKTTYCWGLQQYFKAISRPLIIINLDPAVEELKYQPNIDIRDLIELNEVMKFKNLGPNGSILFCLEYLEENFDWLLEKIKSNQLNQEIDYIVMDLPGQVEILTDHQSLKNILNRLEKLDWRLAAVQLTDSTHIIDPAKYIAIVLLNLKSMLNLGMPHINVLTKIDLLKDLGDQFKLRLEFYTQVQDLSYLLPILDSQTTPKFSKLNRVIIELIEDFNLVGFETLCVEDKISMTKLILAIDKALGYYPSQPLSKPSFDSSSQDQSLGESPPLAGLPALPPETMLEIQERWIDFPELYQQHQREIWAQEADMVFEEATRKSQLEAIQRAQCEKQ</sequence>
<evidence type="ECO:0000256" key="4">
    <source>
        <dbReference type="ARBA" id="ARBA00023134"/>
    </source>
</evidence>
<dbReference type="AlphaFoldDB" id="A0A9Q3CV10"/>
<feature type="compositionally biased region" description="Low complexity" evidence="6">
    <location>
        <begin position="277"/>
        <end position="288"/>
    </location>
</feature>
<dbReference type="Pfam" id="PF03029">
    <property type="entry name" value="ATP_bind_1"/>
    <property type="match status" value="1"/>
</dbReference>
<reference evidence="7" key="1">
    <citation type="submission" date="2021-03" db="EMBL/GenBank/DDBJ databases">
        <title>Draft genome sequence of rust myrtle Austropuccinia psidii MF-1, a brazilian biotype.</title>
        <authorList>
            <person name="Quecine M.C."/>
            <person name="Pachon D.M.R."/>
            <person name="Bonatelli M.L."/>
            <person name="Correr F.H."/>
            <person name="Franceschini L.M."/>
            <person name="Leite T.F."/>
            <person name="Margarido G.R.A."/>
            <person name="Almeida C.A."/>
            <person name="Ferrarezi J.A."/>
            <person name="Labate C.A."/>
        </authorList>
    </citation>
    <scope>NUCLEOTIDE SEQUENCE</scope>
    <source>
        <strain evidence="7">MF-1</strain>
    </source>
</reference>
<dbReference type="PANTHER" id="PTHR21231">
    <property type="entry name" value="XPA-BINDING PROTEIN 1-RELATED"/>
    <property type="match status" value="1"/>
</dbReference>
<dbReference type="GO" id="GO:0005737">
    <property type="term" value="C:cytoplasm"/>
    <property type="evidence" value="ECO:0007669"/>
    <property type="project" value="TreeGrafter"/>
</dbReference>
<dbReference type="Proteomes" id="UP000765509">
    <property type="component" value="Unassembled WGS sequence"/>
</dbReference>
<evidence type="ECO:0000256" key="1">
    <source>
        <dbReference type="ARBA" id="ARBA00005290"/>
    </source>
</evidence>
<dbReference type="OrthoDB" id="5839at2759"/>
<dbReference type="CDD" id="cd17871">
    <property type="entry name" value="GPN2"/>
    <property type="match status" value="1"/>
</dbReference>
<comment type="caution">
    <text evidence="7">The sequence shown here is derived from an EMBL/GenBank/DDBJ whole genome shotgun (WGS) entry which is preliminary data.</text>
</comment>
<dbReference type="PANTHER" id="PTHR21231:SF3">
    <property type="entry name" value="GPN-LOOP GTPASE 2"/>
    <property type="match status" value="1"/>
</dbReference>
<dbReference type="InterPro" id="IPR030231">
    <property type="entry name" value="Gpn2"/>
</dbReference>
<evidence type="ECO:0000256" key="2">
    <source>
        <dbReference type="ARBA" id="ARBA00022741"/>
    </source>
</evidence>
<dbReference type="InterPro" id="IPR027417">
    <property type="entry name" value="P-loop_NTPase"/>
</dbReference>
<dbReference type="EMBL" id="AVOT02010596">
    <property type="protein sequence ID" value="MBW0490458.1"/>
    <property type="molecule type" value="Genomic_DNA"/>
</dbReference>
<dbReference type="GO" id="GO:0003924">
    <property type="term" value="F:GTPase activity"/>
    <property type="evidence" value="ECO:0007669"/>
    <property type="project" value="TreeGrafter"/>
</dbReference>
<dbReference type="SUPFAM" id="SSF52540">
    <property type="entry name" value="P-loop containing nucleoside triphosphate hydrolases"/>
    <property type="match status" value="1"/>
</dbReference>
<dbReference type="Gene3D" id="3.40.50.300">
    <property type="entry name" value="P-loop containing nucleotide triphosphate hydrolases"/>
    <property type="match status" value="1"/>
</dbReference>
<dbReference type="GO" id="GO:0005525">
    <property type="term" value="F:GTP binding"/>
    <property type="evidence" value="ECO:0007669"/>
    <property type="project" value="UniProtKB-KW"/>
</dbReference>
<dbReference type="InterPro" id="IPR004130">
    <property type="entry name" value="Gpn"/>
</dbReference>
<comment type="subunit">
    <text evidence="5">Binds to RNA polymerase II (RNAPII).</text>
</comment>
<keyword evidence="2 5" id="KW-0547">Nucleotide-binding</keyword>
<comment type="function">
    <text evidence="5">Small GTPase required for proper localization of RNA polymerase II and III (RNAPII and RNAPIII). May act at an RNAP assembly step prior to nuclear import.</text>
</comment>
<evidence type="ECO:0000256" key="3">
    <source>
        <dbReference type="ARBA" id="ARBA00022801"/>
    </source>
</evidence>
<proteinExistence type="inferred from homology"/>
<comment type="similarity">
    <text evidence="1 5">Belongs to the GPN-loop GTPase family.</text>
</comment>
<protein>
    <recommendedName>
        <fullName evidence="5">GPN-loop GTPase 2</fullName>
    </recommendedName>
</protein>
<evidence type="ECO:0000256" key="5">
    <source>
        <dbReference type="RuleBase" id="RU365059"/>
    </source>
</evidence>
<feature type="compositionally biased region" description="Polar residues" evidence="6">
    <location>
        <begin position="266"/>
        <end position="276"/>
    </location>
</feature>
<evidence type="ECO:0000313" key="8">
    <source>
        <dbReference type="Proteomes" id="UP000765509"/>
    </source>
</evidence>
<name>A0A9Q3CV10_9BASI</name>
<keyword evidence="3 5" id="KW-0378">Hydrolase</keyword>
<feature type="region of interest" description="Disordered" evidence="6">
    <location>
        <begin position="266"/>
        <end position="290"/>
    </location>
</feature>
<evidence type="ECO:0000256" key="6">
    <source>
        <dbReference type="SAM" id="MobiDB-lite"/>
    </source>
</evidence>